<reference evidence="2" key="1">
    <citation type="submission" date="2020-11" db="EMBL/GenBank/DDBJ databases">
        <authorList>
            <consortium name="DOE Joint Genome Institute"/>
            <person name="Ahrendt S."/>
            <person name="Riley R."/>
            <person name="Andreopoulos W."/>
            <person name="Labutti K."/>
            <person name="Pangilinan J."/>
            <person name="Ruiz-Duenas F.J."/>
            <person name="Barrasa J.M."/>
            <person name="Sanchez-Garcia M."/>
            <person name="Camarero S."/>
            <person name="Miyauchi S."/>
            <person name="Serrano A."/>
            <person name="Linde D."/>
            <person name="Babiker R."/>
            <person name="Drula E."/>
            <person name="Ayuso-Fernandez I."/>
            <person name="Pacheco R."/>
            <person name="Padilla G."/>
            <person name="Ferreira P."/>
            <person name="Barriuso J."/>
            <person name="Kellner H."/>
            <person name="Castanera R."/>
            <person name="Alfaro M."/>
            <person name="Ramirez L."/>
            <person name="Pisabarro A.G."/>
            <person name="Kuo A."/>
            <person name="Tritt A."/>
            <person name="Lipzen A."/>
            <person name="He G."/>
            <person name="Yan M."/>
            <person name="Ng V."/>
            <person name="Cullen D."/>
            <person name="Martin F."/>
            <person name="Rosso M.-N."/>
            <person name="Henrissat B."/>
            <person name="Hibbett D."/>
            <person name="Martinez A.T."/>
            <person name="Grigoriev I.V."/>
        </authorList>
    </citation>
    <scope>NUCLEOTIDE SEQUENCE</scope>
    <source>
        <strain evidence="2">MF-IS2</strain>
    </source>
</reference>
<feature type="compositionally biased region" description="Polar residues" evidence="1">
    <location>
        <begin position="417"/>
        <end position="426"/>
    </location>
</feature>
<feature type="compositionally biased region" description="Polar residues" evidence="1">
    <location>
        <begin position="196"/>
        <end position="205"/>
    </location>
</feature>
<name>A0A9P5XQJ5_9AGAR</name>
<keyword evidence="3" id="KW-1185">Reference proteome</keyword>
<sequence length="994" mass="107337">MRLKSSLLYERYASSAAPGMLFLKVVPDCFHGRNKIARFFSLVGYGTTHWSCSGPLSHVPVVISTERPARQPLIPSASTSNHPTPLVQGNNATTSSETLATIASIQMRTKAKSKPKKPPRVSSTPVTESDKLMSANTYIGPVKKKGRPKGPSGGEAKVKTEEPAPGLSQNPTATPTPMASICIGTSTTTTTIQSIANPNSTPAQKSDSGTSSSGGLDLATLAALFSVTQNEATQNGFLLNALNLIDSPASQNGSQTPINPVLVEALRQLLNNYSRTQPQATPTPTAPLPISQLPSEQTPILPSNDEEIILLDKENVNPAAFRRRAEQAKLANNLVRPSNSTSGLTTTQPARGLGARSIENSPPKTQSIASVHSASTSSLLRKRTLDDCMEERDHKRNKNNRGKGKEKERSDKKESQRFLNQQQTYGNGFRHYPRVLASTFPRSDPGTNSYYRTPVDPWTSPPRPPRQENITPQPQMSDPLGGTSNQPIEIPDSPQAPRVSASSPIKPTNENKKSYIVPEWARTSTATQPRLSEEARRAADAAAEKKKEERRANRRKTNAAAQERSRQRGRMANSENNAPSSEPAQPSESHELMRPPPQPIMPKSDLPPIIASSDTELVIFPPCDHRTRSPSPTPRPQLPPPVTPKRPSRVASSTPGTAEYNGDSLFTPLSIARRSTGKGSPLHSPGMFGSPLARKRYRIFSPTSYRGSSKKLGSESPTTTIKVNESSEDTREPRSPTRNGLDESLDDPPPSSLPIASSDVETDEPLAHDFSSVSNGAEDFYEDEEDLPPRKQHWVGLPPSSPPPPMSPCLMPVDDDADIHGDEIDDNELPVASETDEPEDEPHKNATLKAAESNRIPSPASDDLKILLPENPSANTNSDQGTADDLAFLEQFTTIGSVDEMSDYEGHLTGDLGTDGGDLGSLFPGDLGNMDLHGFLETLRPMIHHASLPDAADQEPTFDLSSLDGFKDVDLPPQPIDHAKLAADLQAILSGCVV</sequence>
<evidence type="ECO:0000313" key="2">
    <source>
        <dbReference type="EMBL" id="KAF9453971.1"/>
    </source>
</evidence>
<feature type="compositionally biased region" description="Low complexity" evidence="1">
    <location>
        <begin position="578"/>
        <end position="587"/>
    </location>
</feature>
<feature type="compositionally biased region" description="Basic and acidic residues" evidence="1">
    <location>
        <begin position="531"/>
        <end position="551"/>
    </location>
</feature>
<feature type="compositionally biased region" description="Polar residues" evidence="1">
    <location>
        <begin position="167"/>
        <end position="177"/>
    </location>
</feature>
<feature type="compositionally biased region" description="Basic and acidic residues" evidence="1">
    <location>
        <begin position="383"/>
        <end position="394"/>
    </location>
</feature>
<feature type="compositionally biased region" description="Basic residues" evidence="1">
    <location>
        <begin position="109"/>
        <end position="119"/>
    </location>
</feature>
<protein>
    <submittedName>
        <fullName evidence="2">Uncharacterized protein</fullName>
    </submittedName>
</protein>
<dbReference type="EMBL" id="MU151057">
    <property type="protein sequence ID" value="KAF9453971.1"/>
    <property type="molecule type" value="Genomic_DNA"/>
</dbReference>
<feature type="compositionally biased region" description="Basic and acidic residues" evidence="1">
    <location>
        <begin position="403"/>
        <end position="416"/>
    </location>
</feature>
<feature type="compositionally biased region" description="Pro residues" evidence="1">
    <location>
        <begin position="631"/>
        <end position="644"/>
    </location>
</feature>
<accession>A0A9P5XQJ5</accession>
<feature type="region of interest" description="Disordered" evidence="1">
    <location>
        <begin position="107"/>
        <end position="177"/>
    </location>
</feature>
<feature type="compositionally biased region" description="Polar residues" evidence="1">
    <location>
        <begin position="715"/>
        <end position="724"/>
    </location>
</feature>
<dbReference type="Proteomes" id="UP000807342">
    <property type="component" value="Unassembled WGS sequence"/>
</dbReference>
<evidence type="ECO:0000313" key="3">
    <source>
        <dbReference type="Proteomes" id="UP000807342"/>
    </source>
</evidence>
<feature type="compositionally biased region" description="Polar residues" evidence="1">
    <location>
        <begin position="468"/>
        <end position="487"/>
    </location>
</feature>
<feature type="compositionally biased region" description="Low complexity" evidence="1">
    <location>
        <begin position="367"/>
        <end position="378"/>
    </location>
</feature>
<organism evidence="2 3">
    <name type="scientific">Macrolepiota fuliginosa MF-IS2</name>
    <dbReference type="NCBI Taxonomy" id="1400762"/>
    <lineage>
        <taxon>Eukaryota</taxon>
        <taxon>Fungi</taxon>
        <taxon>Dikarya</taxon>
        <taxon>Basidiomycota</taxon>
        <taxon>Agaricomycotina</taxon>
        <taxon>Agaricomycetes</taxon>
        <taxon>Agaricomycetidae</taxon>
        <taxon>Agaricales</taxon>
        <taxon>Agaricineae</taxon>
        <taxon>Agaricaceae</taxon>
        <taxon>Macrolepiota</taxon>
    </lineage>
</organism>
<feature type="region of interest" description="Disordered" evidence="1">
    <location>
        <begin position="275"/>
        <end position="300"/>
    </location>
</feature>
<proteinExistence type="predicted"/>
<gene>
    <name evidence="2" type="ORF">P691DRAFT_811749</name>
</gene>
<evidence type="ECO:0000256" key="1">
    <source>
        <dbReference type="SAM" id="MobiDB-lite"/>
    </source>
</evidence>
<dbReference type="AlphaFoldDB" id="A0A9P5XQJ5"/>
<dbReference type="OrthoDB" id="3199820at2759"/>
<feature type="compositionally biased region" description="Polar residues" evidence="1">
    <location>
        <begin position="872"/>
        <end position="881"/>
    </location>
</feature>
<feature type="region of interest" description="Disordered" evidence="1">
    <location>
        <begin position="192"/>
        <end position="213"/>
    </location>
</feature>
<comment type="caution">
    <text evidence="2">The sequence shown here is derived from an EMBL/GenBank/DDBJ whole genome shotgun (WGS) entry which is preliminary data.</text>
</comment>
<feature type="compositionally biased region" description="Polar residues" evidence="1">
    <location>
        <begin position="335"/>
        <end position="349"/>
    </location>
</feature>
<feature type="region of interest" description="Disordered" evidence="1">
    <location>
        <begin position="332"/>
        <end position="881"/>
    </location>
</feature>
<feature type="compositionally biased region" description="Acidic residues" evidence="1">
    <location>
        <begin position="813"/>
        <end position="840"/>
    </location>
</feature>